<dbReference type="RefSeq" id="WP_190884896.1">
    <property type="nucleotide sequence ID" value="NZ_JACWZY010000001.1"/>
</dbReference>
<dbReference type="InterPro" id="IPR036237">
    <property type="entry name" value="Xyl_isomerase-like_sf"/>
</dbReference>
<dbReference type="EMBL" id="JACWZY010000001">
    <property type="protein sequence ID" value="MBD2699031.1"/>
    <property type="molecule type" value="Genomic_DNA"/>
</dbReference>
<keyword evidence="3" id="KW-1185">Reference proteome</keyword>
<dbReference type="InterPro" id="IPR050312">
    <property type="entry name" value="IolE/XylAMocC-like"/>
</dbReference>
<dbReference type="InterPro" id="IPR013022">
    <property type="entry name" value="Xyl_isomerase-like_TIM-brl"/>
</dbReference>
<dbReference type="Pfam" id="PF01261">
    <property type="entry name" value="AP_endonuc_2"/>
    <property type="match status" value="1"/>
</dbReference>
<organism evidence="2 3">
    <name type="scientific">Spirosoma profusum</name>
    <dbReference type="NCBI Taxonomy" id="2771354"/>
    <lineage>
        <taxon>Bacteria</taxon>
        <taxon>Pseudomonadati</taxon>
        <taxon>Bacteroidota</taxon>
        <taxon>Cytophagia</taxon>
        <taxon>Cytophagales</taxon>
        <taxon>Cytophagaceae</taxon>
        <taxon>Spirosoma</taxon>
    </lineage>
</organism>
<dbReference type="Gene3D" id="3.20.20.150">
    <property type="entry name" value="Divalent-metal-dependent TIM barrel enzymes"/>
    <property type="match status" value="1"/>
</dbReference>
<protein>
    <submittedName>
        <fullName evidence="2">TIM barrel protein</fullName>
    </submittedName>
</protein>
<comment type="caution">
    <text evidence="2">The sequence shown here is derived from an EMBL/GenBank/DDBJ whole genome shotgun (WGS) entry which is preliminary data.</text>
</comment>
<sequence>MLIGLSSYSFPWAVGIPGYVPTQPLTHDGLLERAIAWNVSAVQFGDNLPLDVLSVDEWKALRSKAEANGIQLEVGMRGLKPVNLKTYIRLAWEARSPFLRVVIDEGDFQPTVDEVMAIIKEKLPALRQAGVMLGIENHDRFSRRDLANIARKTDSDWVGFCVDTTNSMGAGESVLDVLDALTFLKVVNLHLKDFRAQRIESKMGFHVEGCEPGTGLLNIQNLLYDRKTYQLNKQDRPITLTLEQWPPFRNTLDETIAMELAWAEKGIQWIKQAITDLPK</sequence>
<dbReference type="Proteomes" id="UP000598820">
    <property type="component" value="Unassembled WGS sequence"/>
</dbReference>
<dbReference type="AlphaFoldDB" id="A0A926XTI1"/>
<gene>
    <name evidence="2" type="ORF">IC229_00165</name>
</gene>
<evidence type="ECO:0000313" key="3">
    <source>
        <dbReference type="Proteomes" id="UP000598820"/>
    </source>
</evidence>
<proteinExistence type="predicted"/>
<evidence type="ECO:0000313" key="2">
    <source>
        <dbReference type="EMBL" id="MBD2699031.1"/>
    </source>
</evidence>
<evidence type="ECO:0000259" key="1">
    <source>
        <dbReference type="Pfam" id="PF01261"/>
    </source>
</evidence>
<dbReference type="PANTHER" id="PTHR12110">
    <property type="entry name" value="HYDROXYPYRUVATE ISOMERASE"/>
    <property type="match status" value="1"/>
</dbReference>
<dbReference type="PANTHER" id="PTHR12110:SF53">
    <property type="entry name" value="BLR5974 PROTEIN"/>
    <property type="match status" value="1"/>
</dbReference>
<feature type="domain" description="Xylose isomerase-like TIM barrel" evidence="1">
    <location>
        <begin position="112"/>
        <end position="270"/>
    </location>
</feature>
<dbReference type="SUPFAM" id="SSF51658">
    <property type="entry name" value="Xylose isomerase-like"/>
    <property type="match status" value="1"/>
</dbReference>
<reference evidence="2" key="1">
    <citation type="submission" date="2020-09" db="EMBL/GenBank/DDBJ databases">
        <authorList>
            <person name="Kim M.K."/>
        </authorList>
    </citation>
    <scope>NUCLEOTIDE SEQUENCE</scope>
    <source>
        <strain evidence="2">BT702</strain>
    </source>
</reference>
<accession>A0A926XTI1</accession>
<name>A0A926XTI1_9BACT</name>